<dbReference type="VEuPathDB" id="PiroplasmaDB:BBBOND_0204890"/>
<feature type="transmembrane region" description="Helical" evidence="1">
    <location>
        <begin position="6"/>
        <end position="28"/>
    </location>
</feature>
<reference evidence="3" key="1">
    <citation type="submission" date="2014-06" db="EMBL/GenBank/DDBJ databases">
        <authorList>
            <person name="Aslett M."/>
            <person name="De Silva N."/>
        </authorList>
    </citation>
    <scope>NUCLEOTIDE SEQUENCE [LARGE SCALE GENOMIC DNA]</scope>
    <source>
        <strain evidence="3">Bond</strain>
    </source>
</reference>
<gene>
    <name evidence="2" type="ORF">BBBOND_0204890</name>
</gene>
<keyword evidence="3" id="KW-1185">Reference proteome</keyword>
<sequence length="1800" mass="201396">MFDKYVVGSLYQVSCFLLGLSATLFSSFINFDAYVLLRFLGVSAFEAQAVWYFVKRFNLFIGIFVTVLILAFGTASRRTVCKWSWILFSLFLSVGLYVYYYQDCGARFTPLLEWILLSISFASNVLQCLSIFFVFDQGAPVGSGKPQFRLLLYLLGACTSGLILRFFLNINWNAAASDVALAKYMVFLINRVVVALCVVTFLSALITSGVVAYQWQGADVEYITLSLGSAATFLFHYECWGVLFCTAMGWAITPFCGILTSFVAIKTSLAVNANALTLQLAVFLIETILALVIVRLRYRRYVDPTVCDIDELKRALCSNTKTCESRATNNDNSSAGKEENDALSGSVYNRLLRNAQPWILLPSGYWSEWYKADCDDNRMMLQYASALVKLKRAKSIPKTNCDVISDCVPCDTDTLYDRYQLVLEVKSELCWLLTCFVSKNADLQVNLDKTFHNTPREVMAGCIFNTLVSQWTEYLCCNVDDLKYDCNFCVNMDGYLLQSSKQYMKGTLNCCLEDATELRNEIGRSSLFCKYECELTEDDIHEAVLKLECTFSDFLRLLLMAQLADEWILLCKYMEKMKRGLIKFLDHCKSANTEADQETKNRGASTQTRRSNNVISQTTAVAASGKTTQSDAQKKCEGKCGCELFSKLLRCICKLHKLQCDTASRMRNFSLESLKDKLPTLCHTRATYLIAKSFAGFTRCANNCSCNKPPNVKMWVCDRFSSQLDELLTLLTEDFELLLNGDKLLCMAISIVSCLQTDELIIPISTLEQIDQSATFLSDLIRRTSAFGLKLMDYVPLDLGFKYTKQHCECKVGSVIQKNGCCSSHKCTDPKCICILCTRTTNADGKDDCCFSMKDCTCSTGSSVSQNVNTDECTKDCCCDNTKCHGYTCGLESCLCGNTRIEDSTVAGDTPLTDLVCGVSCLMKGLCICLGAFTKSTFCRNSRDGGTSGCNHSVISNVCSFPTFVESLTKCTSSSGVGSQSCCSAVNNDCVNNLTCDVLKSIFKATKGADVGENCNTIGDTNCIGCCLSKYSSEKIKTCTNNGCCHNIKEICGKVKETSSTMQQIHEEVSHICKSVNEIRSFALCITTTVTIIKACYNCIKKSLVRLVNCATKRGSQLQAYMESLIKMWKTNTRLLRSSSANIQRRCNVLEAKTRAYSSALDNQVNGLSRTSESMSSIGDYALDLHDRASQATQVIATTRRSLYMDSVRSFLCNLLCTEKSKNCSNTSSCIDVFECSFYGVIACAMFLHIAGIEILPAIRFLREITLYRIFLMACALMAPIMVLKGFVKISKIPQQAGYLVNATVLIGTICSILLSWFSQGYGFRSYLTNQFSVYSKTYHQMYADYVDEPLGNVSWWSDGFRGMMRADLKAVSDFCTVRGVVYNMDPYNLGFSPVFVLNREKCPDISRSWTESHVTYHIKNVVLEGPNDDYDKFFDFLALSTMSKKNWNFLTDAIRDDDASYPIDMLWEAWTTGKRVTKGHHALYKIRLRALDTVSKEIESSFRNMGKNVMLFEKSLRMYRQQVLAEVAAKCLDLPFVPEPPRFSAQHTGVVKLFEEQYKAHWEEYTAKEAENTKNKSCKKGTVSSTDTSKGEPFLTKAKKGLSQMKQNIIGSFSRLTAKNKDMSDSKHGDSEGNDITLSLMKNQCRSWAANKTALCNESYMGDDRCLNMVNVVVNRFKSFLKSREKGTVYGSASEVYEAYETFHSSRDYETTVLIFKPSSNSRRTKSCAIPNSLWRWQRGADACYLGALNSVRSLAKLEDEVQAAKSERLHHILGEWLRLSGVNINNGAVSLMSISSTV</sequence>
<evidence type="ECO:0000313" key="3">
    <source>
        <dbReference type="Proteomes" id="UP000033188"/>
    </source>
</evidence>
<keyword evidence="1" id="KW-0812">Transmembrane</keyword>
<feature type="transmembrane region" description="Helical" evidence="1">
    <location>
        <begin position="277"/>
        <end position="298"/>
    </location>
</feature>
<dbReference type="OMA" id="WIRWQGQ"/>
<dbReference type="Proteomes" id="UP000033188">
    <property type="component" value="Chromosome 2"/>
</dbReference>
<keyword evidence="1" id="KW-0472">Membrane</keyword>
<dbReference type="STRING" id="5866.A0A061D3Q6"/>
<accession>A0A061D3Q6</accession>
<name>A0A061D3Q6_BABBI</name>
<feature type="transmembrane region" description="Helical" evidence="1">
    <location>
        <begin position="83"/>
        <end position="102"/>
    </location>
</feature>
<dbReference type="OrthoDB" id="366416at2759"/>
<dbReference type="RefSeq" id="XP_012767517.1">
    <property type="nucleotide sequence ID" value="XM_012912063.1"/>
</dbReference>
<feature type="transmembrane region" description="Helical" evidence="1">
    <location>
        <begin position="1299"/>
        <end position="1318"/>
    </location>
</feature>
<dbReference type="GeneID" id="24563872"/>
<evidence type="ECO:0000313" key="2">
    <source>
        <dbReference type="EMBL" id="CDR95331.1"/>
    </source>
</evidence>
<feature type="transmembrane region" description="Helical" evidence="1">
    <location>
        <begin position="59"/>
        <end position="76"/>
    </location>
</feature>
<feature type="transmembrane region" description="Helical" evidence="1">
    <location>
        <begin position="114"/>
        <end position="135"/>
    </location>
</feature>
<organism evidence="2 3">
    <name type="scientific">Babesia bigemina</name>
    <dbReference type="NCBI Taxonomy" id="5866"/>
    <lineage>
        <taxon>Eukaryota</taxon>
        <taxon>Sar</taxon>
        <taxon>Alveolata</taxon>
        <taxon>Apicomplexa</taxon>
        <taxon>Aconoidasida</taxon>
        <taxon>Piroplasmida</taxon>
        <taxon>Babesiidae</taxon>
        <taxon>Babesia</taxon>
    </lineage>
</organism>
<protein>
    <submittedName>
        <fullName evidence="2">Uncharacterized protein</fullName>
    </submittedName>
</protein>
<proteinExistence type="predicted"/>
<feature type="transmembrane region" description="Helical" evidence="1">
    <location>
        <begin position="1266"/>
        <end position="1287"/>
    </location>
</feature>
<dbReference type="EMBL" id="LK391708">
    <property type="protein sequence ID" value="CDR95331.1"/>
    <property type="molecule type" value="Genomic_DNA"/>
</dbReference>
<keyword evidence="1" id="KW-1133">Transmembrane helix</keyword>
<feature type="transmembrane region" description="Helical" evidence="1">
    <location>
        <begin position="243"/>
        <end position="265"/>
    </location>
</feature>
<feature type="transmembrane region" description="Helical" evidence="1">
    <location>
        <begin position="188"/>
        <end position="213"/>
    </location>
</feature>
<dbReference type="KEGG" id="bbig:BBBOND_0204890"/>
<feature type="transmembrane region" description="Helical" evidence="1">
    <location>
        <begin position="147"/>
        <end position="168"/>
    </location>
</feature>
<evidence type="ECO:0000256" key="1">
    <source>
        <dbReference type="SAM" id="Phobius"/>
    </source>
</evidence>